<dbReference type="EMBL" id="APVH01000015">
    <property type="protein sequence ID" value="EPX83521.1"/>
    <property type="molecule type" value="Genomic_DNA"/>
</dbReference>
<dbReference type="HOGENOM" id="CLU_013446_2_3_5"/>
<comment type="caution">
    <text evidence="6">The sequence shown here is derived from an EMBL/GenBank/DDBJ whole genome shotgun (WGS) entry which is preliminary data.</text>
</comment>
<keyword evidence="3" id="KW-0067">ATP-binding</keyword>
<organism evidence="6 7">
    <name type="scientific">Salipiger mucosus DSM 16094</name>
    <dbReference type="NCBI Taxonomy" id="1123237"/>
    <lineage>
        <taxon>Bacteria</taxon>
        <taxon>Pseudomonadati</taxon>
        <taxon>Pseudomonadota</taxon>
        <taxon>Alphaproteobacteria</taxon>
        <taxon>Rhodobacterales</taxon>
        <taxon>Roseobacteraceae</taxon>
        <taxon>Salipiger</taxon>
    </lineage>
</organism>
<evidence type="ECO:0000256" key="2">
    <source>
        <dbReference type="ARBA" id="ARBA00022741"/>
    </source>
</evidence>
<dbReference type="GO" id="GO:0016887">
    <property type="term" value="F:ATP hydrolysis activity"/>
    <property type="evidence" value="ECO:0007669"/>
    <property type="project" value="TreeGrafter"/>
</dbReference>
<dbReference type="Gene3D" id="3.30.450.90">
    <property type="match status" value="1"/>
</dbReference>
<evidence type="ECO:0000256" key="1">
    <source>
        <dbReference type="ARBA" id="ARBA00006611"/>
    </source>
</evidence>
<proteinExistence type="inferred from homology"/>
<dbReference type="InterPro" id="IPR027417">
    <property type="entry name" value="P-loop_NTPase"/>
</dbReference>
<dbReference type="GO" id="GO:0005524">
    <property type="term" value="F:ATP binding"/>
    <property type="evidence" value="ECO:0007669"/>
    <property type="project" value="UniProtKB-KW"/>
</dbReference>
<feature type="compositionally biased region" description="Basic residues" evidence="4">
    <location>
        <begin position="12"/>
        <end position="23"/>
    </location>
</feature>
<dbReference type="InterPro" id="IPR001482">
    <property type="entry name" value="T2SS/T4SS_dom"/>
</dbReference>
<evidence type="ECO:0000256" key="3">
    <source>
        <dbReference type="ARBA" id="ARBA00022840"/>
    </source>
</evidence>
<dbReference type="AlphaFoldDB" id="S9QQ37"/>
<feature type="region of interest" description="Disordered" evidence="4">
    <location>
        <begin position="1"/>
        <end position="132"/>
    </location>
</feature>
<evidence type="ECO:0000256" key="4">
    <source>
        <dbReference type="SAM" id="MobiDB-lite"/>
    </source>
</evidence>
<dbReference type="PROSITE" id="PS00662">
    <property type="entry name" value="T2SP_E"/>
    <property type="match status" value="1"/>
</dbReference>
<dbReference type="CDD" id="cd01129">
    <property type="entry name" value="PulE-GspE-like"/>
    <property type="match status" value="1"/>
</dbReference>
<feature type="compositionally biased region" description="Basic and acidic residues" evidence="4">
    <location>
        <begin position="117"/>
        <end position="128"/>
    </location>
</feature>
<protein>
    <recommendedName>
        <fullName evidence="5">Bacterial type II secretion system protein E domain-containing protein</fullName>
    </recommendedName>
</protein>
<dbReference type="SMART" id="SM00382">
    <property type="entry name" value="AAA"/>
    <property type="match status" value="1"/>
</dbReference>
<dbReference type="InterPro" id="IPR003593">
    <property type="entry name" value="AAA+_ATPase"/>
</dbReference>
<dbReference type="Pfam" id="PF00437">
    <property type="entry name" value="T2SSE"/>
    <property type="match status" value="1"/>
</dbReference>
<evidence type="ECO:0000313" key="6">
    <source>
        <dbReference type="EMBL" id="EPX83521.1"/>
    </source>
</evidence>
<dbReference type="SUPFAM" id="SSF52540">
    <property type="entry name" value="P-loop containing nucleoside triphosphate hydrolases"/>
    <property type="match status" value="1"/>
</dbReference>
<name>S9QQ37_9RHOB</name>
<keyword evidence="7" id="KW-1185">Reference proteome</keyword>
<evidence type="ECO:0000259" key="5">
    <source>
        <dbReference type="PROSITE" id="PS00662"/>
    </source>
</evidence>
<feature type="compositionally biased region" description="Low complexity" evidence="4">
    <location>
        <begin position="57"/>
        <end position="82"/>
    </location>
</feature>
<evidence type="ECO:0000313" key="7">
    <source>
        <dbReference type="Proteomes" id="UP000015347"/>
    </source>
</evidence>
<keyword evidence="2" id="KW-0547">Nucleotide-binding</keyword>
<feature type="region of interest" description="Disordered" evidence="4">
    <location>
        <begin position="426"/>
        <end position="446"/>
    </location>
</feature>
<gene>
    <name evidence="6" type="ORF">Salmuc_02129</name>
</gene>
<feature type="domain" description="Bacterial type II secretion system protein E" evidence="5">
    <location>
        <begin position="461"/>
        <end position="475"/>
    </location>
</feature>
<dbReference type="Proteomes" id="UP000015347">
    <property type="component" value="Unassembled WGS sequence"/>
</dbReference>
<dbReference type="PANTHER" id="PTHR30258">
    <property type="entry name" value="TYPE II SECRETION SYSTEM PROTEIN GSPE-RELATED"/>
    <property type="match status" value="1"/>
</dbReference>
<dbReference type="RefSeq" id="WP_021120095.1">
    <property type="nucleotide sequence ID" value="NZ_KE557274.1"/>
</dbReference>
<sequence length="673" mass="74997">MNDILEKIGLRTSKKSAGKARSPRKQENAASSRHQETTRPGILRMLGLEKMFGKPTGKPSGKAASKGGKSGKKTSASGSSGNKNRKQASRNSESPSAKADGGNPEPRGTGRKAIGSSREKAAAKEQQRKRYRHATAVDANNVQIKDFLTNREREVMTLSEGRIPTSEEHRKKALLFSDGILLIATPDYLDPMLVEIRNRAEQRSIRIRQEFRVPSEILQKIYMRAEAARTRGRERRGSDDAKMRRDFFNLVEEAFNNGGTDIHLVKERFEAIVRVRSNGVMEDFKSIPASQADELLSAIFYMSDVSDPSYQPYKSQQARISSSDVTLPEGVGSIRLQFNPLANSGRELIARILPEQDVDEDQDSDIDVLGYSQRQIRDIKAMRKKKYGIVIISGPTGSGKSTTLQKALTALIRETRGELAVRTIEDPPEYNIPGAPQVPVTASDDSGSREEAFEATIRDALRSDPDVIMIGEVRDAKSATLAFRGAMTGHQVWTSIHANDAISILNRLRDIEVPDYLLSDYTLVTGLVAQRLVRMLCPHCKIPIQDAMAYEDARVIDPETVETVKEKIGKEHLDQLYLANHNGCEHCRRGTSGRSVISETITPDRHFMQYISEGDKIGAYEHWLNHMGGMTMAEHTMMKVLQGNVDIRTVEAELREVDKERIPLVLEEAETES</sequence>
<accession>S9QQ37</accession>
<dbReference type="Gene3D" id="3.40.50.300">
    <property type="entry name" value="P-loop containing nucleotide triphosphate hydrolases"/>
    <property type="match status" value="1"/>
</dbReference>
<comment type="similarity">
    <text evidence="1">Belongs to the GSP E family.</text>
</comment>
<dbReference type="GO" id="GO:0005886">
    <property type="term" value="C:plasma membrane"/>
    <property type="evidence" value="ECO:0007669"/>
    <property type="project" value="TreeGrafter"/>
</dbReference>
<dbReference type="eggNOG" id="COG2804">
    <property type="taxonomic scope" value="Bacteria"/>
</dbReference>
<dbReference type="PANTHER" id="PTHR30258:SF1">
    <property type="entry name" value="PROTEIN TRANSPORT PROTEIN HOFB HOMOLOG"/>
    <property type="match status" value="1"/>
</dbReference>
<dbReference type="STRING" id="1123237.Salmuc_02129"/>
<reference evidence="7" key="1">
    <citation type="journal article" date="2014" name="Stand. Genomic Sci.">
        <title>Genome sequence of the exopolysaccharide-producing Salipiger mucosus type strain (DSM 16094(T)), a moderately halophilic member of the Roseobacter clade.</title>
        <authorList>
            <person name="Riedel T."/>
            <person name="Spring S."/>
            <person name="Fiebig A."/>
            <person name="Petersen J."/>
            <person name="Kyrpides N.C."/>
            <person name="Goker M."/>
            <person name="Klenk H.P."/>
        </authorList>
    </citation>
    <scope>NUCLEOTIDE SEQUENCE [LARGE SCALE GENOMIC DNA]</scope>
    <source>
        <strain evidence="7">DSM 16094</strain>
    </source>
</reference>